<name>A0A1B6NQG2_9ZZZZ</name>
<dbReference type="AlphaFoldDB" id="A0A1B6NQG2"/>
<proteinExistence type="predicted"/>
<evidence type="ECO:0000256" key="1">
    <source>
        <dbReference type="SAM" id="MobiDB-lite"/>
    </source>
</evidence>
<feature type="region of interest" description="Disordered" evidence="1">
    <location>
        <begin position="1"/>
        <end position="23"/>
    </location>
</feature>
<dbReference type="EMBL" id="AYSL01001638">
    <property type="protein sequence ID" value="KTF05670.1"/>
    <property type="molecule type" value="Genomic_DNA"/>
</dbReference>
<gene>
    <name evidence="2" type="ORF">MGSAQ_002833</name>
</gene>
<sequence>MVGVHAGAPVQLDGTGTGLGHHA</sequence>
<comment type="caution">
    <text evidence="2">The sequence shown here is derived from an EMBL/GenBank/DDBJ whole genome shotgun (WGS) entry which is preliminary data.</text>
</comment>
<organism evidence="2">
    <name type="scientific">marine sediment metagenome</name>
    <dbReference type="NCBI Taxonomy" id="412755"/>
    <lineage>
        <taxon>unclassified sequences</taxon>
        <taxon>metagenomes</taxon>
        <taxon>ecological metagenomes</taxon>
    </lineage>
</organism>
<feature type="non-terminal residue" evidence="2">
    <location>
        <position position="23"/>
    </location>
</feature>
<reference evidence="2" key="1">
    <citation type="submission" date="2013-11" db="EMBL/GenBank/DDBJ databases">
        <title>Microbial diversity, functional groups and degradation webs in Northern and Southern Mediterranean and Red Sea marine crude oil polluted sites.</title>
        <authorList>
            <person name="Daffonchio D."/>
            <person name="Mapelli F."/>
            <person name="Ferrer M."/>
            <person name="Richter M."/>
            <person name="Cherif A."/>
            <person name="Malkawi H.I."/>
            <person name="Yakimov M.M."/>
            <person name="Abdel-Fattah Y.R."/>
            <person name="Blaghen M."/>
            <person name="Golyshin P.N."/>
            <person name="Kalogerakis N."/>
            <person name="Boon N."/>
            <person name="Magagnini M."/>
            <person name="Fava F."/>
        </authorList>
    </citation>
    <scope>NUCLEOTIDE SEQUENCE</scope>
</reference>
<accession>A0A1B6NQG2</accession>
<protein>
    <submittedName>
        <fullName evidence="2">Uncharacterized protein</fullName>
    </submittedName>
</protein>
<evidence type="ECO:0000313" key="2">
    <source>
        <dbReference type="EMBL" id="KTF05670.1"/>
    </source>
</evidence>